<evidence type="ECO:0000256" key="1">
    <source>
        <dbReference type="ARBA" id="ARBA00001928"/>
    </source>
</evidence>
<evidence type="ECO:0000256" key="9">
    <source>
        <dbReference type="ARBA" id="ARBA00023239"/>
    </source>
</evidence>
<keyword evidence="10" id="KW-1208">Phospholipid metabolism</keyword>
<keyword evidence="7" id="KW-0865">Zymogen</keyword>
<dbReference type="RefSeq" id="WP_048463581.1">
    <property type="nucleotide sequence ID" value="NZ_LABX01000068.1"/>
</dbReference>
<dbReference type="PANTHER" id="PTHR10067">
    <property type="entry name" value="PHOSPHATIDYLSERINE DECARBOXYLASE"/>
    <property type="match status" value="1"/>
</dbReference>
<dbReference type="OrthoDB" id="9802030at2"/>
<accession>A0A0J6SS68</accession>
<organism evidence="13 14">
    <name type="scientific">Methylobacterium aquaticum</name>
    <dbReference type="NCBI Taxonomy" id="270351"/>
    <lineage>
        <taxon>Bacteria</taxon>
        <taxon>Pseudomonadati</taxon>
        <taxon>Pseudomonadota</taxon>
        <taxon>Alphaproteobacteria</taxon>
        <taxon>Hyphomicrobiales</taxon>
        <taxon>Methylobacteriaceae</taxon>
        <taxon>Methylobacterium</taxon>
    </lineage>
</organism>
<comment type="pathway">
    <text evidence="2">Lipid metabolism.</text>
</comment>
<name>A0A0J6SS68_9HYPH</name>
<keyword evidence="4" id="KW-0444">Lipid biosynthesis</keyword>
<evidence type="ECO:0000313" key="14">
    <source>
        <dbReference type="Proteomes" id="UP000035929"/>
    </source>
</evidence>
<keyword evidence="8" id="KW-0594">Phospholipid biosynthesis</keyword>
<proteinExistence type="predicted"/>
<keyword evidence="6" id="KW-0443">Lipid metabolism</keyword>
<evidence type="ECO:0000313" key="13">
    <source>
        <dbReference type="EMBL" id="KMO36524.1"/>
    </source>
</evidence>
<evidence type="ECO:0000256" key="8">
    <source>
        <dbReference type="ARBA" id="ARBA00023209"/>
    </source>
</evidence>
<keyword evidence="9" id="KW-0456">Lyase</keyword>
<evidence type="ECO:0000256" key="4">
    <source>
        <dbReference type="ARBA" id="ARBA00022516"/>
    </source>
</evidence>
<evidence type="ECO:0000256" key="6">
    <source>
        <dbReference type="ARBA" id="ARBA00023098"/>
    </source>
</evidence>
<sequence length="290" mass="32411">MTLRSTLLSLARHEDLNFLLTNRIPRRLTTRLVGWLAKVEQPLVRDLSMWAWRLFSDLDLSDARKTRFDSLHDCFIRELKPGARPIDPAADVIVSPCDAIVGAHGPIEGTRLFQVKGFPYRLEDLLGSVEAAERYRDGVFVTLRLTASMYHRFHAPHDARVEAVTYISGDTWNVNPIALKRIENLFCRNERAAIRLRLDATGEAVTLVAVAAILVASVRLRFLDITLDLRQGGPRTIPCDVPLAKGDEMGWFQHGSTIVMLAPPGYVPCIGIAEGTTIKVGQRLLTIPPR</sequence>
<dbReference type="AlphaFoldDB" id="A0A0J6SS68"/>
<dbReference type="NCBIfam" id="TIGR00163">
    <property type="entry name" value="PS_decarb"/>
    <property type="match status" value="1"/>
</dbReference>
<dbReference type="PATRIC" id="fig|270351.6.peg.6746"/>
<dbReference type="InterPro" id="IPR033177">
    <property type="entry name" value="PSD-B"/>
</dbReference>
<comment type="cofactor">
    <cofactor evidence="1">
        <name>pyruvate</name>
        <dbReference type="ChEBI" id="CHEBI:15361"/>
    </cofactor>
</comment>
<protein>
    <recommendedName>
        <fullName evidence="3">phosphatidylserine decarboxylase</fullName>
        <ecNumber evidence="3">4.1.1.65</ecNumber>
    </recommendedName>
</protein>
<evidence type="ECO:0000256" key="5">
    <source>
        <dbReference type="ARBA" id="ARBA00022793"/>
    </source>
</evidence>
<evidence type="ECO:0000256" key="3">
    <source>
        <dbReference type="ARBA" id="ARBA00012243"/>
    </source>
</evidence>
<dbReference type="EMBL" id="LABX01000068">
    <property type="protein sequence ID" value="KMO36524.1"/>
    <property type="molecule type" value="Genomic_DNA"/>
</dbReference>
<dbReference type="PANTHER" id="PTHR10067:SF6">
    <property type="entry name" value="PHOSPHATIDYLSERINE DECARBOXYLASE PROENZYME, MITOCHONDRIAL"/>
    <property type="match status" value="1"/>
</dbReference>
<comment type="pathway">
    <text evidence="12">Phospholipid metabolism; phosphatidylethanolamine biosynthesis.</text>
</comment>
<dbReference type="GO" id="GO:0004609">
    <property type="term" value="F:phosphatidylserine decarboxylase activity"/>
    <property type="evidence" value="ECO:0007669"/>
    <property type="project" value="UniProtKB-EC"/>
</dbReference>
<evidence type="ECO:0000256" key="7">
    <source>
        <dbReference type="ARBA" id="ARBA00023145"/>
    </source>
</evidence>
<dbReference type="GO" id="GO:0006646">
    <property type="term" value="P:phosphatidylethanolamine biosynthetic process"/>
    <property type="evidence" value="ECO:0007669"/>
    <property type="project" value="UniProtKB-UniPathway"/>
</dbReference>
<keyword evidence="5" id="KW-0210">Decarboxylase</keyword>
<dbReference type="InterPro" id="IPR003817">
    <property type="entry name" value="PS_Dcarbxylase"/>
</dbReference>
<evidence type="ECO:0000256" key="10">
    <source>
        <dbReference type="ARBA" id="ARBA00023264"/>
    </source>
</evidence>
<gene>
    <name evidence="13" type="ORF">VP06_09740</name>
</gene>
<comment type="caution">
    <text evidence="13">The sequence shown here is derived from an EMBL/GenBank/DDBJ whole genome shotgun (WGS) entry which is preliminary data.</text>
</comment>
<dbReference type="Proteomes" id="UP000035929">
    <property type="component" value="Unassembled WGS sequence"/>
</dbReference>
<dbReference type="UniPathway" id="UPA00558"/>
<evidence type="ECO:0000256" key="12">
    <source>
        <dbReference type="ARBA" id="ARBA00024326"/>
    </source>
</evidence>
<evidence type="ECO:0000256" key="11">
    <source>
        <dbReference type="ARBA" id="ARBA00023317"/>
    </source>
</evidence>
<dbReference type="Pfam" id="PF02666">
    <property type="entry name" value="PS_Dcarbxylase"/>
    <property type="match status" value="1"/>
</dbReference>
<reference evidence="13 14" key="1">
    <citation type="submission" date="2015-03" db="EMBL/GenBank/DDBJ databases">
        <title>Genome sequencing of Methylobacterium aquaticum DSM16371 type strain.</title>
        <authorList>
            <person name="Chaudhry V."/>
            <person name="Patil P.B."/>
        </authorList>
    </citation>
    <scope>NUCLEOTIDE SEQUENCE [LARGE SCALE GENOMIC DNA]</scope>
    <source>
        <strain evidence="13 14">DSM 16371</strain>
    </source>
</reference>
<keyword evidence="11" id="KW-0670">Pyruvate</keyword>
<dbReference type="EC" id="4.1.1.65" evidence="3"/>
<evidence type="ECO:0000256" key="2">
    <source>
        <dbReference type="ARBA" id="ARBA00005189"/>
    </source>
</evidence>